<dbReference type="RefSeq" id="WP_126120178.1">
    <property type="nucleotide sequence ID" value="NZ_RXHJ01000005.1"/>
</dbReference>
<dbReference type="Pfam" id="PF19803">
    <property type="entry name" value="DUF6286"/>
    <property type="match status" value="1"/>
</dbReference>
<dbReference type="OrthoDB" id="5197468at2"/>
<feature type="transmembrane region" description="Helical" evidence="1">
    <location>
        <begin position="64"/>
        <end position="84"/>
    </location>
</feature>
<comment type="caution">
    <text evidence="3">The sequence shown here is derived from an EMBL/GenBank/DDBJ whole genome shotgun (WGS) entry which is preliminary data.</text>
</comment>
<keyword evidence="1" id="KW-1133">Transmembrane helix</keyword>
<keyword evidence="4" id="KW-1185">Reference proteome</keyword>
<evidence type="ECO:0000259" key="2">
    <source>
        <dbReference type="Pfam" id="PF19803"/>
    </source>
</evidence>
<proteinExistence type="predicted"/>
<evidence type="ECO:0000313" key="4">
    <source>
        <dbReference type="Proteomes" id="UP000274907"/>
    </source>
</evidence>
<organism evidence="3 4">
    <name type="scientific">Corynebacterium hylobatis</name>
    <dbReference type="NCBI Taxonomy" id="1859290"/>
    <lineage>
        <taxon>Bacteria</taxon>
        <taxon>Bacillati</taxon>
        <taxon>Actinomycetota</taxon>
        <taxon>Actinomycetes</taxon>
        <taxon>Mycobacteriales</taxon>
        <taxon>Corynebacteriaceae</taxon>
        <taxon>Corynebacterium</taxon>
    </lineage>
</organism>
<gene>
    <name evidence="3" type="ORF">EAH68_04710</name>
</gene>
<keyword evidence="1" id="KW-0812">Transmembrane</keyword>
<protein>
    <recommendedName>
        <fullName evidence="2">DUF6286 domain-containing protein</fullName>
    </recommendedName>
</protein>
<dbReference type="EMBL" id="RXHJ01000005">
    <property type="protein sequence ID" value="RSZ64307.1"/>
    <property type="molecule type" value="Genomic_DNA"/>
</dbReference>
<feature type="transmembrane region" description="Helical" evidence="1">
    <location>
        <begin position="12"/>
        <end position="33"/>
    </location>
</feature>
<dbReference type="Proteomes" id="UP000274907">
    <property type="component" value="Unassembled WGS sequence"/>
</dbReference>
<name>A0A430HZF5_9CORY</name>
<sequence length="180" mass="19401">MSAEHLPPRAYPWARPAAVVIGLLLLTVAVICVREVWLRNSRSIHWESWVGPLIETVGNTTYQLWMLPAGAGAVLLGLFLVWVACRPRTRTHLPVGRGAAVWMRRVDIARMLSATARSVPGVTTAASHVNGRTATVSVTGRAPDANLSPAVTAVLDPLLGQLGLDLILRVRENAPGEVRP</sequence>
<accession>A0A430HZF5</accession>
<evidence type="ECO:0000313" key="3">
    <source>
        <dbReference type="EMBL" id="RSZ64307.1"/>
    </source>
</evidence>
<reference evidence="3 4" key="1">
    <citation type="submission" date="2018-12" db="EMBL/GenBank/DDBJ databases">
        <title>YIM 101343 draft genome.</title>
        <authorList>
            <person name="Chen X."/>
        </authorList>
    </citation>
    <scope>NUCLEOTIDE SEQUENCE [LARGE SCALE GENOMIC DNA]</scope>
    <source>
        <strain evidence="3 4">YIM 101343</strain>
    </source>
</reference>
<dbReference type="InterPro" id="IPR046253">
    <property type="entry name" value="DUF6286"/>
</dbReference>
<feature type="domain" description="DUF6286" evidence="2">
    <location>
        <begin position="75"/>
        <end position="171"/>
    </location>
</feature>
<dbReference type="AlphaFoldDB" id="A0A430HZF5"/>
<keyword evidence="1" id="KW-0472">Membrane</keyword>
<evidence type="ECO:0000256" key="1">
    <source>
        <dbReference type="SAM" id="Phobius"/>
    </source>
</evidence>